<feature type="transmembrane region" description="Helical" evidence="5">
    <location>
        <begin position="346"/>
        <end position="369"/>
    </location>
</feature>
<feature type="transmembrane region" description="Helical" evidence="5">
    <location>
        <begin position="304"/>
        <end position="326"/>
    </location>
</feature>
<gene>
    <name evidence="7" type="ORF">CAUJ_LOCUS1357</name>
</gene>
<dbReference type="PRINTS" id="PR00237">
    <property type="entry name" value="GPCRRHODOPSN"/>
</dbReference>
<feature type="domain" description="G-protein coupled receptors family 1 profile" evidence="6">
    <location>
        <begin position="77"/>
        <end position="367"/>
    </location>
</feature>
<evidence type="ECO:0000256" key="5">
    <source>
        <dbReference type="SAM" id="Phobius"/>
    </source>
</evidence>
<dbReference type="OrthoDB" id="5962323at2759"/>
<feature type="transmembrane region" description="Helical" evidence="5">
    <location>
        <begin position="97"/>
        <end position="125"/>
    </location>
</feature>
<dbReference type="CDD" id="cd14978">
    <property type="entry name" value="7tmA_FMRFamide_R-like"/>
    <property type="match status" value="1"/>
</dbReference>
<dbReference type="InterPro" id="IPR017452">
    <property type="entry name" value="GPCR_Rhodpsn_7TM"/>
</dbReference>
<dbReference type="AlphaFoldDB" id="A0A8S1GRP2"/>
<comment type="caution">
    <text evidence="7">The sequence shown here is derived from an EMBL/GenBank/DDBJ whole genome shotgun (WGS) entry which is preliminary data.</text>
</comment>
<dbReference type="InterPro" id="IPR000276">
    <property type="entry name" value="GPCR_Rhodpsn"/>
</dbReference>
<evidence type="ECO:0000256" key="3">
    <source>
        <dbReference type="ARBA" id="ARBA00022989"/>
    </source>
</evidence>
<evidence type="ECO:0000256" key="1">
    <source>
        <dbReference type="ARBA" id="ARBA00004370"/>
    </source>
</evidence>
<feature type="transmembrane region" description="Helical" evidence="5">
    <location>
        <begin position="184"/>
        <end position="204"/>
    </location>
</feature>
<accession>A0A8S1GRP2</accession>
<keyword evidence="2 5" id="KW-0812">Transmembrane</keyword>
<dbReference type="Gene3D" id="1.20.1070.10">
    <property type="entry name" value="Rhodopsin 7-helix transmembrane proteins"/>
    <property type="match status" value="1"/>
</dbReference>
<dbReference type="GO" id="GO:0008528">
    <property type="term" value="F:G protein-coupled peptide receptor activity"/>
    <property type="evidence" value="ECO:0007669"/>
    <property type="project" value="InterPro"/>
</dbReference>
<protein>
    <recommendedName>
        <fullName evidence="6">G-protein coupled receptors family 1 profile domain-containing protein</fullName>
    </recommendedName>
</protein>
<dbReference type="InterPro" id="IPR053071">
    <property type="entry name" value="GPCR1-related_rcpt"/>
</dbReference>
<dbReference type="PANTHER" id="PTHR47023">
    <property type="entry name" value="SEX PEPTIDE RECEPTOR"/>
    <property type="match status" value="1"/>
</dbReference>
<dbReference type="EMBL" id="CAJGYM010000002">
    <property type="protein sequence ID" value="CAD6185438.1"/>
    <property type="molecule type" value="Genomic_DNA"/>
</dbReference>
<keyword evidence="4 5" id="KW-0472">Membrane</keyword>
<evidence type="ECO:0000313" key="8">
    <source>
        <dbReference type="Proteomes" id="UP000835052"/>
    </source>
</evidence>
<dbReference type="InterPro" id="IPR019427">
    <property type="entry name" value="7TM_GPCR_serpentine_rcpt_Srw"/>
</dbReference>
<feature type="transmembrane region" description="Helical" evidence="5">
    <location>
        <begin position="60"/>
        <end position="85"/>
    </location>
</feature>
<dbReference type="Pfam" id="PF10324">
    <property type="entry name" value="7TM_GPCR_Srw"/>
    <property type="match status" value="1"/>
</dbReference>
<dbReference type="PROSITE" id="PS50262">
    <property type="entry name" value="G_PROTEIN_RECEP_F1_2"/>
    <property type="match status" value="1"/>
</dbReference>
<proteinExistence type="predicted"/>
<organism evidence="7 8">
    <name type="scientific">Caenorhabditis auriculariae</name>
    <dbReference type="NCBI Taxonomy" id="2777116"/>
    <lineage>
        <taxon>Eukaryota</taxon>
        <taxon>Metazoa</taxon>
        <taxon>Ecdysozoa</taxon>
        <taxon>Nematoda</taxon>
        <taxon>Chromadorea</taxon>
        <taxon>Rhabditida</taxon>
        <taxon>Rhabditina</taxon>
        <taxon>Rhabditomorpha</taxon>
        <taxon>Rhabditoidea</taxon>
        <taxon>Rhabditidae</taxon>
        <taxon>Peloderinae</taxon>
        <taxon>Caenorhabditis</taxon>
    </lineage>
</organism>
<evidence type="ECO:0000259" key="6">
    <source>
        <dbReference type="PROSITE" id="PS50262"/>
    </source>
</evidence>
<dbReference type="PANTHER" id="PTHR47023:SF5">
    <property type="entry name" value="SEX PEPTIDE RECEPTOR-RELATED PROTEIN 2"/>
    <property type="match status" value="1"/>
</dbReference>
<dbReference type="Proteomes" id="UP000835052">
    <property type="component" value="Unassembled WGS sequence"/>
</dbReference>
<feature type="transmembrane region" description="Helical" evidence="5">
    <location>
        <begin position="145"/>
        <end position="163"/>
    </location>
</feature>
<comment type="subcellular location">
    <subcellularLocation>
        <location evidence="1">Membrane</location>
    </subcellularLocation>
</comment>
<dbReference type="SUPFAM" id="SSF81321">
    <property type="entry name" value="Family A G protein-coupled receptor-like"/>
    <property type="match status" value="1"/>
</dbReference>
<evidence type="ECO:0000256" key="4">
    <source>
        <dbReference type="ARBA" id="ARBA00023136"/>
    </source>
</evidence>
<name>A0A8S1GRP2_9PELO</name>
<keyword evidence="8" id="KW-1185">Reference proteome</keyword>
<evidence type="ECO:0000313" key="7">
    <source>
        <dbReference type="EMBL" id="CAD6185438.1"/>
    </source>
</evidence>
<sequence>MYPGPIRCGPNSSSSFNDSYTAVAQFCVGNDYHTYFDGCANKCVRGLQIYSLSHYADPEAFIYGQVFPTLVLLAMFANVAVAMVLSKKHMITPTNVVLKYMAIAELLVGLVPLPWTLFYFTLGNYAKQERLELWWCYLQKYSMDAVPPVFHNIAMWLTVLLAAQRYVSISYPLHSRGACSVRNVRIATVIIAVISLLCGLPKSFDYYYETVDTWVYYDGTWSYVRSCASGQRALLLLTGETVFFNVYFWTRALGFILLPSTLLVILNVLLIRGIRKAQKRKLRLLREKRSEEAARQRDSNSTSLMLVAIVSIFLIVNLPQAAYMGILCVCETFSIRMSILDGMFPAVFLLASNMIVMATYPINFSIYCFMSSSFRQTFKAMFCSGISKEYERKRDVSAALSDRRSKYCTQLVNITENDPPTEISLRTRRSEAFVSACSNHLSPLAAV</sequence>
<evidence type="ECO:0000256" key="2">
    <source>
        <dbReference type="ARBA" id="ARBA00022692"/>
    </source>
</evidence>
<feature type="transmembrane region" description="Helical" evidence="5">
    <location>
        <begin position="246"/>
        <end position="271"/>
    </location>
</feature>
<reference evidence="7" key="1">
    <citation type="submission" date="2020-10" db="EMBL/GenBank/DDBJ databases">
        <authorList>
            <person name="Kikuchi T."/>
        </authorList>
    </citation>
    <scope>NUCLEOTIDE SEQUENCE</scope>
    <source>
        <strain evidence="7">NKZ352</strain>
    </source>
</reference>
<keyword evidence="3 5" id="KW-1133">Transmembrane helix</keyword>
<dbReference type="GO" id="GO:0016020">
    <property type="term" value="C:membrane"/>
    <property type="evidence" value="ECO:0007669"/>
    <property type="project" value="UniProtKB-SubCell"/>
</dbReference>